<proteinExistence type="predicted"/>
<dbReference type="Pfam" id="PF07107">
    <property type="entry name" value="WI12"/>
    <property type="match status" value="1"/>
</dbReference>
<keyword evidence="2" id="KW-1185">Reference proteome</keyword>
<dbReference type="OrthoDB" id="667779at2759"/>
<dbReference type="SUPFAM" id="SSF54427">
    <property type="entry name" value="NTF2-like"/>
    <property type="match status" value="1"/>
</dbReference>
<dbReference type="PANTHER" id="PTHR33703:SF1">
    <property type="entry name" value="WOUND-INDUCED PROTEIN 1"/>
    <property type="match status" value="1"/>
</dbReference>
<sequence>MPPLYIGTTLHSINNNSNKSTLPELENSQASLEEEGERNRRLVTALYKALSSKGFDEVQRLLAPDLEWWFHGPPDHQHLMHLLTGSSSPNNSFVFVPQSVVAFGSTVLVEGYDKERSVSWVHAWTVTDGIITQVREYFNTSVTVARFGSHPISSSDVASQPEPAIHKCQSVWQSQLSDESAPGLVLAL</sequence>
<accession>A0A6A1WK91</accession>
<dbReference type="EMBL" id="RXIC02000019">
    <property type="protein sequence ID" value="KAB1225715.1"/>
    <property type="molecule type" value="Genomic_DNA"/>
</dbReference>
<dbReference type="AlphaFoldDB" id="A0A6A1WK91"/>
<evidence type="ECO:0000313" key="1">
    <source>
        <dbReference type="EMBL" id="KAB1225715.1"/>
    </source>
</evidence>
<comment type="caution">
    <text evidence="1">The sequence shown here is derived from an EMBL/GenBank/DDBJ whole genome shotgun (WGS) entry which is preliminary data.</text>
</comment>
<evidence type="ECO:0000313" key="2">
    <source>
        <dbReference type="Proteomes" id="UP000516437"/>
    </source>
</evidence>
<protein>
    <submittedName>
        <fullName evidence="1">Wound-induced protein 1</fullName>
    </submittedName>
</protein>
<dbReference type="PANTHER" id="PTHR33703">
    <property type="entry name" value="OS07G0691300 PROTEIN"/>
    <property type="match status" value="1"/>
</dbReference>
<gene>
    <name evidence="1" type="ORF">CJ030_MR1G008920</name>
</gene>
<dbReference type="InterPro" id="IPR009798">
    <property type="entry name" value="Wun1-like"/>
</dbReference>
<name>A0A6A1WK91_9ROSI</name>
<dbReference type="InterPro" id="IPR032710">
    <property type="entry name" value="NTF2-like_dom_sf"/>
</dbReference>
<dbReference type="Proteomes" id="UP000516437">
    <property type="component" value="Chromosome 1"/>
</dbReference>
<organism evidence="1 2">
    <name type="scientific">Morella rubra</name>
    <name type="common">Chinese bayberry</name>
    <dbReference type="NCBI Taxonomy" id="262757"/>
    <lineage>
        <taxon>Eukaryota</taxon>
        <taxon>Viridiplantae</taxon>
        <taxon>Streptophyta</taxon>
        <taxon>Embryophyta</taxon>
        <taxon>Tracheophyta</taxon>
        <taxon>Spermatophyta</taxon>
        <taxon>Magnoliopsida</taxon>
        <taxon>eudicotyledons</taxon>
        <taxon>Gunneridae</taxon>
        <taxon>Pentapetalae</taxon>
        <taxon>rosids</taxon>
        <taxon>fabids</taxon>
        <taxon>Fagales</taxon>
        <taxon>Myricaceae</taxon>
        <taxon>Morella</taxon>
    </lineage>
</organism>
<reference evidence="1 2" key="1">
    <citation type="journal article" date="2019" name="Plant Biotechnol. J.">
        <title>The red bayberry genome and genetic basis of sex determination.</title>
        <authorList>
            <person name="Jia H.M."/>
            <person name="Jia H.J."/>
            <person name="Cai Q.L."/>
            <person name="Wang Y."/>
            <person name="Zhao H.B."/>
            <person name="Yang W.F."/>
            <person name="Wang G.Y."/>
            <person name="Li Y.H."/>
            <person name="Zhan D.L."/>
            <person name="Shen Y.T."/>
            <person name="Niu Q.F."/>
            <person name="Chang L."/>
            <person name="Qiu J."/>
            <person name="Zhao L."/>
            <person name="Xie H.B."/>
            <person name="Fu W.Y."/>
            <person name="Jin J."/>
            <person name="Li X.W."/>
            <person name="Jiao Y."/>
            <person name="Zhou C.C."/>
            <person name="Tu T."/>
            <person name="Chai C.Y."/>
            <person name="Gao J.L."/>
            <person name="Fan L.J."/>
            <person name="van de Weg E."/>
            <person name="Wang J.Y."/>
            <person name="Gao Z.S."/>
        </authorList>
    </citation>
    <scope>NUCLEOTIDE SEQUENCE [LARGE SCALE GENOMIC DNA]</scope>
    <source>
        <tissue evidence="1">Leaves</tissue>
    </source>
</reference>
<dbReference type="Gene3D" id="3.10.450.50">
    <property type="match status" value="1"/>
</dbReference>